<dbReference type="RefSeq" id="WP_200311904.1">
    <property type="nucleotide sequence ID" value="NZ_JAENIM010000041.1"/>
</dbReference>
<protein>
    <submittedName>
        <fullName evidence="1">Uncharacterized protein</fullName>
    </submittedName>
</protein>
<comment type="caution">
    <text evidence="1">The sequence shown here is derived from an EMBL/GenBank/DDBJ whole genome shotgun (WGS) entry which is preliminary data.</text>
</comment>
<organism evidence="1 2">
    <name type="scientific">Persicirhabdus sediminis</name>
    <dbReference type="NCBI Taxonomy" id="454144"/>
    <lineage>
        <taxon>Bacteria</taxon>
        <taxon>Pseudomonadati</taxon>
        <taxon>Verrucomicrobiota</taxon>
        <taxon>Verrucomicrobiia</taxon>
        <taxon>Verrucomicrobiales</taxon>
        <taxon>Verrucomicrobiaceae</taxon>
        <taxon>Persicirhabdus</taxon>
    </lineage>
</organism>
<name>A0A8J7SK90_9BACT</name>
<reference evidence="1" key="1">
    <citation type="submission" date="2021-01" db="EMBL/GenBank/DDBJ databases">
        <title>Modified the classification status of verrucomicrobia.</title>
        <authorList>
            <person name="Feng X."/>
        </authorList>
    </citation>
    <scope>NUCLEOTIDE SEQUENCE</scope>
    <source>
        <strain evidence="1">_KCTC 22039</strain>
    </source>
</reference>
<proteinExistence type="predicted"/>
<dbReference type="EMBL" id="JAENIM010000041">
    <property type="protein sequence ID" value="MBK1791894.1"/>
    <property type="molecule type" value="Genomic_DNA"/>
</dbReference>
<gene>
    <name evidence="1" type="ORF">JIN82_12090</name>
</gene>
<keyword evidence="2" id="KW-1185">Reference proteome</keyword>
<accession>A0A8J7SK90</accession>
<dbReference type="AlphaFoldDB" id="A0A8J7SK90"/>
<dbReference type="Proteomes" id="UP000624703">
    <property type="component" value="Unassembled WGS sequence"/>
</dbReference>
<evidence type="ECO:0000313" key="1">
    <source>
        <dbReference type="EMBL" id="MBK1791894.1"/>
    </source>
</evidence>
<sequence length="93" mass="10179">MNFTIAGKQLTCPHCQSLEFTKSSAQLNTAMASFMGVDWLNRSADTYQCLACGRIEWFLNEGDGSGADTDCLSCGTVMKAEQSKCSNCGWNYQ</sequence>
<evidence type="ECO:0000313" key="2">
    <source>
        <dbReference type="Proteomes" id="UP000624703"/>
    </source>
</evidence>